<dbReference type="GO" id="GO:0003677">
    <property type="term" value="F:DNA binding"/>
    <property type="evidence" value="ECO:0007669"/>
    <property type="project" value="UniProtKB-KW"/>
</dbReference>
<dbReference type="InterPro" id="IPR008920">
    <property type="entry name" value="TF_FadR/GntR_C"/>
</dbReference>
<evidence type="ECO:0000313" key="5">
    <source>
        <dbReference type="EMBL" id="SPC25538.1"/>
    </source>
</evidence>
<proteinExistence type="predicted"/>
<evidence type="ECO:0000256" key="2">
    <source>
        <dbReference type="ARBA" id="ARBA00023125"/>
    </source>
</evidence>
<dbReference type="Gene3D" id="1.10.10.10">
    <property type="entry name" value="Winged helix-like DNA-binding domain superfamily/Winged helix DNA-binding domain"/>
    <property type="match status" value="1"/>
</dbReference>
<dbReference type="SUPFAM" id="SSF46785">
    <property type="entry name" value="Winged helix' DNA-binding domain"/>
    <property type="match status" value="1"/>
</dbReference>
<dbReference type="PANTHER" id="PTHR43537:SF5">
    <property type="entry name" value="UXU OPERON TRANSCRIPTIONAL REGULATOR"/>
    <property type="match status" value="1"/>
</dbReference>
<organism evidence="5 6">
    <name type="scientific">Cupriavidus taiwanensis</name>
    <dbReference type="NCBI Taxonomy" id="164546"/>
    <lineage>
        <taxon>Bacteria</taxon>
        <taxon>Pseudomonadati</taxon>
        <taxon>Pseudomonadota</taxon>
        <taxon>Betaproteobacteria</taxon>
        <taxon>Burkholderiales</taxon>
        <taxon>Burkholderiaceae</taxon>
        <taxon>Cupriavidus</taxon>
    </lineage>
</organism>
<dbReference type="Pfam" id="PF07729">
    <property type="entry name" value="FCD"/>
    <property type="match status" value="1"/>
</dbReference>
<dbReference type="PRINTS" id="PR00035">
    <property type="entry name" value="HTHGNTR"/>
</dbReference>
<dbReference type="RefSeq" id="WP_116328217.1">
    <property type="nucleotide sequence ID" value="NZ_OFSW01000032.1"/>
</dbReference>
<accession>A0A7Z7JH96</accession>
<protein>
    <submittedName>
        <fullName evidence="5">GntR family transcriptional regulator</fullName>
    </submittedName>
</protein>
<gene>
    <name evidence="5" type="ORF">CBM2594_U10039</name>
</gene>
<dbReference type="InterPro" id="IPR036388">
    <property type="entry name" value="WH-like_DNA-bd_sf"/>
</dbReference>
<dbReference type="InterPro" id="IPR011711">
    <property type="entry name" value="GntR_C"/>
</dbReference>
<evidence type="ECO:0000259" key="4">
    <source>
        <dbReference type="PROSITE" id="PS50949"/>
    </source>
</evidence>
<dbReference type="SUPFAM" id="SSF48008">
    <property type="entry name" value="GntR ligand-binding domain-like"/>
    <property type="match status" value="1"/>
</dbReference>
<dbReference type="PANTHER" id="PTHR43537">
    <property type="entry name" value="TRANSCRIPTIONAL REGULATOR, GNTR FAMILY"/>
    <property type="match status" value="1"/>
</dbReference>
<dbReference type="EMBL" id="OGUU01000045">
    <property type="protein sequence ID" value="SPC25538.1"/>
    <property type="molecule type" value="Genomic_DNA"/>
</dbReference>
<dbReference type="GO" id="GO:0003700">
    <property type="term" value="F:DNA-binding transcription factor activity"/>
    <property type="evidence" value="ECO:0007669"/>
    <property type="project" value="InterPro"/>
</dbReference>
<sequence>MLTQKIVGTISDAIYHRRLPPGTKLNERDIAELFGVSRTVVRQALIRLSQDGLVEISPKRSSSVWRPTFDDAFELYQMLLVLESGVIDQLIKTITPDQLKALRAHTGKERVAFEKHKHDLGDQLGRDFHSLLLSFLNNATLNQIHSQLRRRESLINAMFRVGFDYCQLRDEHGKLVECLEKKDAAAAKELLASHYNLVIRGYRFDASAPPEIDLKAVLAA</sequence>
<comment type="caution">
    <text evidence="5">The sequence shown here is derived from an EMBL/GenBank/DDBJ whole genome shotgun (WGS) entry which is preliminary data.</text>
</comment>
<dbReference type="AlphaFoldDB" id="A0A7Z7JH96"/>
<keyword evidence="3" id="KW-0804">Transcription</keyword>
<keyword evidence="2" id="KW-0238">DNA-binding</keyword>
<dbReference type="Pfam" id="PF00392">
    <property type="entry name" value="GntR"/>
    <property type="match status" value="1"/>
</dbReference>
<dbReference type="InterPro" id="IPR036390">
    <property type="entry name" value="WH_DNA-bd_sf"/>
</dbReference>
<evidence type="ECO:0000256" key="1">
    <source>
        <dbReference type="ARBA" id="ARBA00023015"/>
    </source>
</evidence>
<dbReference type="Gene3D" id="1.20.120.530">
    <property type="entry name" value="GntR ligand-binding domain-like"/>
    <property type="match status" value="1"/>
</dbReference>
<dbReference type="SMART" id="SM00895">
    <property type="entry name" value="FCD"/>
    <property type="match status" value="1"/>
</dbReference>
<reference evidence="5 6" key="1">
    <citation type="submission" date="2018-01" db="EMBL/GenBank/DDBJ databases">
        <authorList>
            <person name="Clerissi C."/>
        </authorList>
    </citation>
    <scope>NUCLEOTIDE SEQUENCE [LARGE SCALE GENOMIC DNA]</scope>
    <source>
        <strain evidence="5">Cupriavidus taiwanensis STM 6021</strain>
    </source>
</reference>
<feature type="domain" description="HTH gntR-type" evidence="4">
    <location>
        <begin position="1"/>
        <end position="67"/>
    </location>
</feature>
<name>A0A7Z7JH96_9BURK</name>
<dbReference type="InterPro" id="IPR000524">
    <property type="entry name" value="Tscrpt_reg_HTH_GntR"/>
</dbReference>
<dbReference type="Proteomes" id="UP000257139">
    <property type="component" value="Unassembled WGS sequence"/>
</dbReference>
<evidence type="ECO:0000256" key="3">
    <source>
        <dbReference type="ARBA" id="ARBA00023163"/>
    </source>
</evidence>
<evidence type="ECO:0000313" key="6">
    <source>
        <dbReference type="Proteomes" id="UP000257139"/>
    </source>
</evidence>
<keyword evidence="1" id="KW-0805">Transcription regulation</keyword>
<dbReference type="SMART" id="SM00345">
    <property type="entry name" value="HTH_GNTR"/>
    <property type="match status" value="1"/>
</dbReference>
<dbReference type="CDD" id="cd07377">
    <property type="entry name" value="WHTH_GntR"/>
    <property type="match status" value="1"/>
</dbReference>
<dbReference type="PROSITE" id="PS50949">
    <property type="entry name" value="HTH_GNTR"/>
    <property type="match status" value="1"/>
</dbReference>